<sequence>MSTHYNRPIAVDILHIEVSPLQGLRHIFRDASEDRGRSATSNAKGDLVVVLWLDLLHVAAINEKYGRYPPCTNVVTESGESRCDEAYHLDSTRPFIKAKDSCSCSHSTAAIDSTVIGNFTVLGSCVTRNLMVRRRLYIARQPEWSPPSSILTPSTMSNHLISSMDQLLHFRHQQDNKRRDLSARTCLADACIRCLQHLCLLPCWLRELESRVRVLETEIDSALFEQITVLYRWYAEMKLSKQFGDKRGTSSLAVLRHTLRVLR</sequence>
<evidence type="ECO:0000313" key="2">
    <source>
        <dbReference type="Proteomes" id="UP000241769"/>
    </source>
</evidence>
<comment type="caution">
    <text evidence="1">The sequence shown here is derived from an EMBL/GenBank/DDBJ whole genome shotgun (WGS) entry which is preliminary data.</text>
</comment>
<evidence type="ECO:0000313" key="1">
    <source>
        <dbReference type="EMBL" id="PRP85019.1"/>
    </source>
</evidence>
<keyword evidence="2" id="KW-1185">Reference proteome</keyword>
<dbReference type="EMBL" id="MDYQ01000052">
    <property type="protein sequence ID" value="PRP85019.1"/>
    <property type="molecule type" value="Genomic_DNA"/>
</dbReference>
<protein>
    <submittedName>
        <fullName evidence="1">Uncharacterized protein</fullName>
    </submittedName>
</protein>
<gene>
    <name evidence="1" type="ORF">PROFUN_07307</name>
</gene>
<dbReference type="InParanoid" id="A0A2P6NM63"/>
<proteinExistence type="predicted"/>
<dbReference type="AlphaFoldDB" id="A0A2P6NM63"/>
<name>A0A2P6NM63_9EUKA</name>
<reference evidence="1 2" key="1">
    <citation type="journal article" date="2018" name="Genome Biol. Evol.">
        <title>Multiple Roots of Fruiting Body Formation in Amoebozoa.</title>
        <authorList>
            <person name="Hillmann F."/>
            <person name="Forbes G."/>
            <person name="Novohradska S."/>
            <person name="Ferling I."/>
            <person name="Riege K."/>
            <person name="Groth M."/>
            <person name="Westermann M."/>
            <person name="Marz M."/>
            <person name="Spaller T."/>
            <person name="Winckler T."/>
            <person name="Schaap P."/>
            <person name="Glockner G."/>
        </authorList>
    </citation>
    <scope>NUCLEOTIDE SEQUENCE [LARGE SCALE GENOMIC DNA]</scope>
    <source>
        <strain evidence="1 2">Jena</strain>
    </source>
</reference>
<dbReference type="Proteomes" id="UP000241769">
    <property type="component" value="Unassembled WGS sequence"/>
</dbReference>
<accession>A0A2P6NM63</accession>
<organism evidence="1 2">
    <name type="scientific">Planoprotostelium fungivorum</name>
    <dbReference type="NCBI Taxonomy" id="1890364"/>
    <lineage>
        <taxon>Eukaryota</taxon>
        <taxon>Amoebozoa</taxon>
        <taxon>Evosea</taxon>
        <taxon>Variosea</taxon>
        <taxon>Cavosteliida</taxon>
        <taxon>Cavosteliaceae</taxon>
        <taxon>Planoprotostelium</taxon>
    </lineage>
</organism>